<dbReference type="RefSeq" id="WP_307259760.1">
    <property type="nucleotide sequence ID" value="NZ_JAUSVL010000001.1"/>
</dbReference>
<evidence type="ECO:0000313" key="3">
    <source>
        <dbReference type="EMBL" id="MDQ0288434.1"/>
    </source>
</evidence>
<dbReference type="GO" id="GO:0016757">
    <property type="term" value="F:glycosyltransferase activity"/>
    <property type="evidence" value="ECO:0007669"/>
    <property type="project" value="InterPro"/>
</dbReference>
<gene>
    <name evidence="3" type="ORF">J3R75_000541</name>
</gene>
<keyword evidence="4" id="KW-1185">Reference proteome</keyword>
<feature type="domain" description="Glycosyl transferase family 1" evidence="1">
    <location>
        <begin position="214"/>
        <end position="368"/>
    </location>
</feature>
<comment type="caution">
    <text evidence="3">The sequence shown here is derived from an EMBL/GenBank/DDBJ whole genome shotgun (WGS) entry which is preliminary data.</text>
</comment>
<feature type="domain" description="Glycosyltransferase subfamily 4-like N-terminal" evidence="2">
    <location>
        <begin position="18"/>
        <end position="201"/>
    </location>
</feature>
<evidence type="ECO:0000259" key="2">
    <source>
        <dbReference type="Pfam" id="PF13439"/>
    </source>
</evidence>
<dbReference type="PANTHER" id="PTHR12526">
    <property type="entry name" value="GLYCOSYLTRANSFERASE"/>
    <property type="match status" value="1"/>
</dbReference>
<dbReference type="InterPro" id="IPR001296">
    <property type="entry name" value="Glyco_trans_1"/>
</dbReference>
<name>A0AAE3VDD2_9BACT</name>
<organism evidence="3 4">
    <name type="scientific">Oligosphaera ethanolica</name>
    <dbReference type="NCBI Taxonomy" id="760260"/>
    <lineage>
        <taxon>Bacteria</taxon>
        <taxon>Pseudomonadati</taxon>
        <taxon>Lentisphaerota</taxon>
        <taxon>Oligosphaeria</taxon>
        <taxon>Oligosphaerales</taxon>
        <taxon>Oligosphaeraceae</taxon>
        <taxon>Oligosphaera</taxon>
    </lineage>
</organism>
<accession>A0AAE3VDD2</accession>
<dbReference type="Pfam" id="PF00534">
    <property type="entry name" value="Glycos_transf_1"/>
    <property type="match status" value="1"/>
</dbReference>
<sequence length="406" mass="44910">MELRGRKLLFISQKAGFFGGVERYIFQVGALLRKQGVELWGAFAEMARDSERFRAGFDRLLPITELPELDRDFALVGVHKLSDNTLLQDLLERYGERLALFVHDHDVYCPRSHKYFPFTRRNCQLPYARLLCGCCGMAISPRRWSGGLRGELREKFSLFPERFACYRHFPHLVVLSQFMRDNLVANGFAPERITLIPPHIPVAEPAPVRSAATADAPPRIIFIGQLIRGKGADMLLRLLPLLRQPYRVEIIGDGKDRAMLEALALSLGVADRVEFSGWCLTPEEKMATADLAVLPFRWQEPFGLVVAECAAAGLPVAAFALGGVGESLIHGETGLMATPGDLAELARHCDRLLGDAALRQQMGQRGRELIRTKFCQERVLAGYDALLTRIAVATGGAGNTGNAGNA</sequence>
<dbReference type="Proteomes" id="UP001238163">
    <property type="component" value="Unassembled WGS sequence"/>
</dbReference>
<evidence type="ECO:0000259" key="1">
    <source>
        <dbReference type="Pfam" id="PF00534"/>
    </source>
</evidence>
<dbReference type="EMBL" id="JAUSVL010000001">
    <property type="protein sequence ID" value="MDQ0288434.1"/>
    <property type="molecule type" value="Genomic_DNA"/>
</dbReference>
<dbReference type="CDD" id="cd03801">
    <property type="entry name" value="GT4_PimA-like"/>
    <property type="match status" value="1"/>
</dbReference>
<evidence type="ECO:0000313" key="4">
    <source>
        <dbReference type="Proteomes" id="UP001238163"/>
    </source>
</evidence>
<proteinExistence type="predicted"/>
<reference evidence="3" key="1">
    <citation type="submission" date="2023-07" db="EMBL/GenBank/DDBJ databases">
        <title>Genomic Encyclopedia of Type Strains, Phase IV (KMG-IV): sequencing the most valuable type-strain genomes for metagenomic binning, comparative biology and taxonomic classification.</title>
        <authorList>
            <person name="Goeker M."/>
        </authorList>
    </citation>
    <scope>NUCLEOTIDE SEQUENCE</scope>
    <source>
        <strain evidence="3">DSM 24202</strain>
    </source>
</reference>
<dbReference type="AlphaFoldDB" id="A0AAE3VDD2"/>
<dbReference type="SUPFAM" id="SSF53756">
    <property type="entry name" value="UDP-Glycosyltransferase/glycogen phosphorylase"/>
    <property type="match status" value="1"/>
</dbReference>
<dbReference type="Gene3D" id="3.40.50.2000">
    <property type="entry name" value="Glycogen Phosphorylase B"/>
    <property type="match status" value="2"/>
</dbReference>
<dbReference type="InterPro" id="IPR028098">
    <property type="entry name" value="Glyco_trans_4-like_N"/>
</dbReference>
<dbReference type="Pfam" id="PF13439">
    <property type="entry name" value="Glyco_transf_4"/>
    <property type="match status" value="1"/>
</dbReference>
<protein>
    <submittedName>
        <fullName evidence="3">Glycosyltransferase involved in cell wall biosynthesis</fullName>
    </submittedName>
</protein>